<dbReference type="OrthoDB" id="9808024at2"/>
<dbReference type="InterPro" id="IPR036052">
    <property type="entry name" value="TrpB-like_PALP_sf"/>
</dbReference>
<accession>A0A073JW71</accession>
<evidence type="ECO:0000313" key="11">
    <source>
        <dbReference type="EMBL" id="KEK18535.1"/>
    </source>
</evidence>
<name>A0A073JW71_9BACI</name>
<dbReference type="Pfam" id="PF00291">
    <property type="entry name" value="PALP"/>
    <property type="match status" value="1"/>
</dbReference>
<dbReference type="eggNOG" id="COG0031">
    <property type="taxonomic scope" value="Bacteria"/>
</dbReference>
<evidence type="ECO:0000313" key="12">
    <source>
        <dbReference type="Proteomes" id="UP000027822"/>
    </source>
</evidence>
<sequence>MRKNRVSQSVLGLIGETPLILLESFSDKGVNIFAKLEGFNPGGSMKDRPAMSMIQSAEEKGLLKPEGRIIESSSGNLAISLSMIGALKGYKVHCVVDPRTSETNLKIMKAYGATIEMVTSPDPEGGYQKSRIKRVQELLNLYEGAFWPNQYDNEKNPESHYKGTAYEIYNALQGNIDYLVIPVSSAGLITGCGEFFKEHIPNVKIIAVDAKGSTIFGGKPSPRKMTGIGGNITPPNLKMELVDEVAYVGDSEGVNMCQELMASESLLVGPSSGAALFVANKIKQENEGSKNIVVIFPDNGDRYLDGLLEKLSSKSHERVSTRDLIQV</sequence>
<evidence type="ECO:0000256" key="3">
    <source>
        <dbReference type="ARBA" id="ARBA00004924"/>
    </source>
</evidence>
<keyword evidence="8" id="KW-0808">Transferase</keyword>
<dbReference type="PANTHER" id="PTHR10314">
    <property type="entry name" value="CYSTATHIONINE BETA-SYNTHASE"/>
    <property type="match status" value="1"/>
</dbReference>
<evidence type="ECO:0000256" key="8">
    <source>
        <dbReference type="ARBA" id="ARBA00022679"/>
    </source>
</evidence>
<dbReference type="Gene3D" id="3.40.50.1100">
    <property type="match status" value="2"/>
</dbReference>
<proteinExistence type="inferred from homology"/>
<comment type="pathway">
    <text evidence="3">Siderophore biosynthesis.</text>
</comment>
<dbReference type="Proteomes" id="UP000027822">
    <property type="component" value="Unassembled WGS sequence"/>
</dbReference>
<keyword evidence="12" id="KW-1185">Reference proteome</keyword>
<dbReference type="CDD" id="cd01561">
    <property type="entry name" value="CBS_like"/>
    <property type="match status" value="1"/>
</dbReference>
<dbReference type="GO" id="GO:0006535">
    <property type="term" value="P:cysteine biosynthetic process from serine"/>
    <property type="evidence" value="ECO:0007669"/>
    <property type="project" value="InterPro"/>
</dbReference>
<reference evidence="11 12" key="1">
    <citation type="submission" date="2014-06" db="EMBL/GenBank/DDBJ databases">
        <title>Draft genome sequence of Bacillus manliponensis JCM 15802 (MCCC 1A00708).</title>
        <authorList>
            <person name="Lai Q."/>
            <person name="Liu Y."/>
            <person name="Shao Z."/>
        </authorList>
    </citation>
    <scope>NUCLEOTIDE SEQUENCE [LARGE SCALE GENOMIC DNA]</scope>
    <source>
        <strain evidence="11 12">JCM 15802</strain>
    </source>
</reference>
<evidence type="ECO:0000259" key="10">
    <source>
        <dbReference type="Pfam" id="PF00291"/>
    </source>
</evidence>
<comment type="similarity">
    <text evidence="4">Belongs to the cysteine synthase/cystathionine beta-synthase family. SbnA subfamily.</text>
</comment>
<evidence type="ECO:0000256" key="1">
    <source>
        <dbReference type="ARBA" id="ARBA00001933"/>
    </source>
</evidence>
<dbReference type="EMBL" id="JOTN01000013">
    <property type="protein sequence ID" value="KEK18535.1"/>
    <property type="molecule type" value="Genomic_DNA"/>
</dbReference>
<comment type="caution">
    <text evidence="11">The sequence shown here is derived from an EMBL/GenBank/DDBJ whole genome shotgun (WGS) entry which is preliminary data.</text>
</comment>
<dbReference type="RefSeq" id="WP_034640548.1">
    <property type="nucleotide sequence ID" value="NZ_CBCSJC010000014.1"/>
</dbReference>
<comment type="cofactor">
    <cofactor evidence="1">
        <name>pyridoxal 5'-phosphate</name>
        <dbReference type="ChEBI" id="CHEBI:597326"/>
    </cofactor>
</comment>
<organism evidence="11 12">
    <name type="scientific">Bacillus manliponensis</name>
    <dbReference type="NCBI Taxonomy" id="574376"/>
    <lineage>
        <taxon>Bacteria</taxon>
        <taxon>Bacillati</taxon>
        <taxon>Bacillota</taxon>
        <taxon>Bacilli</taxon>
        <taxon>Bacillales</taxon>
        <taxon>Bacillaceae</taxon>
        <taxon>Bacillus</taxon>
        <taxon>Bacillus cereus group</taxon>
    </lineage>
</organism>
<dbReference type="InterPro" id="IPR050214">
    <property type="entry name" value="Cys_Synth/Cystath_Beta-Synth"/>
</dbReference>
<dbReference type="InterPro" id="IPR023927">
    <property type="entry name" value="SbnA"/>
</dbReference>
<gene>
    <name evidence="11" type="ORF">BAMA_04500</name>
</gene>
<dbReference type="AlphaFoldDB" id="A0A073JW71"/>
<evidence type="ECO:0000256" key="7">
    <source>
        <dbReference type="ARBA" id="ARBA00016985"/>
    </source>
</evidence>
<evidence type="ECO:0000256" key="4">
    <source>
        <dbReference type="ARBA" id="ARBA00008519"/>
    </source>
</evidence>
<evidence type="ECO:0000256" key="6">
    <source>
        <dbReference type="ARBA" id="ARBA00012331"/>
    </source>
</evidence>
<feature type="domain" description="Tryptophan synthase beta chain-like PALP" evidence="10">
    <location>
        <begin position="12"/>
        <end position="298"/>
    </location>
</feature>
<protein>
    <recommendedName>
        <fullName evidence="7">N-(2-amino-2-carboxyethyl)-L-glutamate synthase</fullName>
        <ecNumber evidence="6">2.5.1.140</ecNumber>
    </recommendedName>
</protein>
<dbReference type="GO" id="GO:0016765">
    <property type="term" value="F:transferase activity, transferring alkyl or aryl (other than methyl) groups"/>
    <property type="evidence" value="ECO:0007669"/>
    <property type="project" value="UniProtKB-ARBA"/>
</dbReference>
<dbReference type="SUPFAM" id="SSF53686">
    <property type="entry name" value="Tryptophan synthase beta subunit-like PLP-dependent enzymes"/>
    <property type="match status" value="1"/>
</dbReference>
<dbReference type="PROSITE" id="PS00901">
    <property type="entry name" value="CYS_SYNTHASE"/>
    <property type="match status" value="1"/>
</dbReference>
<comment type="function">
    <text evidence="2">Catalyzes the synthesis of N-((2S)-2-amino-2-carboxyethyl)-L-glutamate (ACEGA) from O-phospho-L-serine and L-glutamate. Involved in the biosynthesis of L-2,3-diaminopropionic acid (L-Dap), a precursor of staphyloferrin B and antibiotics.</text>
</comment>
<dbReference type="STRING" id="574376.BAMA_04500"/>
<comment type="subunit">
    <text evidence="5">Homodimer.</text>
</comment>
<dbReference type="NCBIfam" id="TIGR03945">
    <property type="entry name" value="PLP_SbnA_fam"/>
    <property type="match status" value="1"/>
</dbReference>
<dbReference type="EC" id="2.5.1.140" evidence="6"/>
<evidence type="ECO:0000256" key="2">
    <source>
        <dbReference type="ARBA" id="ARBA00004056"/>
    </source>
</evidence>
<evidence type="ECO:0000256" key="5">
    <source>
        <dbReference type="ARBA" id="ARBA00011738"/>
    </source>
</evidence>
<keyword evidence="9" id="KW-0663">Pyridoxal phosphate</keyword>
<dbReference type="InterPro" id="IPR001926">
    <property type="entry name" value="TrpB-like_PALP"/>
</dbReference>
<evidence type="ECO:0000256" key="9">
    <source>
        <dbReference type="ARBA" id="ARBA00022898"/>
    </source>
</evidence>
<dbReference type="InterPro" id="IPR001216">
    <property type="entry name" value="P-phosphate_BS"/>
</dbReference>